<dbReference type="GO" id="GO:0046872">
    <property type="term" value="F:metal ion binding"/>
    <property type="evidence" value="ECO:0007669"/>
    <property type="project" value="UniProtKB-KW"/>
</dbReference>
<dbReference type="WBParaSite" id="TCNE_0001071101-mRNA-1">
    <property type="protein sequence ID" value="TCNE_0001071101-mRNA-1"/>
    <property type="gene ID" value="TCNE_0001071101"/>
</dbReference>
<evidence type="ECO:0000256" key="3">
    <source>
        <dbReference type="ARBA" id="ARBA00022737"/>
    </source>
</evidence>
<feature type="compositionally biased region" description="Polar residues" evidence="4">
    <location>
        <begin position="19"/>
        <end position="29"/>
    </location>
</feature>
<dbReference type="SUPFAM" id="SSF52058">
    <property type="entry name" value="L domain-like"/>
    <property type="match status" value="2"/>
</dbReference>
<feature type="compositionally biased region" description="Low complexity" evidence="4">
    <location>
        <begin position="1169"/>
        <end position="1183"/>
    </location>
</feature>
<dbReference type="SMART" id="SM00332">
    <property type="entry name" value="PP2Cc"/>
    <property type="match status" value="1"/>
</dbReference>
<gene>
    <name evidence="6" type="ORF">TCNE_LOCUS10711</name>
</gene>
<dbReference type="InterPro" id="IPR050216">
    <property type="entry name" value="LRR_domain-containing"/>
</dbReference>
<evidence type="ECO:0000256" key="4">
    <source>
        <dbReference type="SAM" id="MobiDB-lite"/>
    </source>
</evidence>
<sequence length="1259" mass="141573">MASSTNAAPMNENGHCEPPSTSSSPQYATIRTKKPGRLERLTGRKKREWLDAGCDHGFVRLYAPAGSRSIVYPLTIKSTVQDVCSVLGFEELYLQIGGLHIRSLPSSARPLCLQNEILTTIGYEHLNDCMEVGDATHLTHIFCFYMGILIISFKRTNTITYLKKHQCLLCTIKIIKFCGGILSQYPLSYVENEDDEILLLSRYRVQVAEGSKGKYLRLSDASQVYCFLFEAIGEMNLWLSRVIQTQMAPSCDLSDQGLLFLPDRLFSVGVERQIISLNLRRNSLVLRPNDEVHSPPLGWLDDVHRLINLRSLNIADNALHSFPSSVTRLTALTELILCGNRITELSPQIGLLHRRETLIYLPSSWMFGLSILNVSNNWLATLPFELAECSSLCTLDLSFNRFEQIPDVLFNLKRLSFIQLAGNEISSSSLHALSGVRASKLDLRRNVLKRSIRLTSFIFDSLCEVDVRDNVNLSELDFSNLPTLQVKKYPLQVVRCERIGLSNLQINGSTLRYLYADHNAIIMPIPIHLIVFCIPYNRLVSLPDWITDLPQIETISVHHNFIKHLPYRIFMNASSLKNLFVNDNDIERLPDVVENCSLEVLSLHNNHIEQLPVDLLRCAHRLKNLNVSNNRLLFLPSANSMIDLNRLQLLRAANNRLDESVISTVVSCRRLRLLDLSYNQLRFFDDSCLMRLTALEEVNLSSNRLSSVSPAFGVLPNLQILRLHSNMITSIPDLSHSPSLFLLDLSNNELENLNTDLCMAKTLKHLDLTCNIALRVDSSTIRPKRRGRLVSVVDVGSESTFGPFQFGFSETAGQKNKLCIRQIRPKNGNRCVFGMVDGGSNDEIPSLIAEKLDDYVQQKVILGANSLKTALLRSHEHLGQMGERLGASALLLYVSREQLLCATSGHVRAVLCRNGDACDITGDKNTVITDEEYRRIRHGSAVITQACLCIVHDNLIEGVCRSTRSLGFSFLYPAVVPNPIKITVPLLDSDEFIIIGSSALWKFISPQQSVDFIRAIHNPQTAAKKLQDTVQSLEYSDNLSIIVIRLAHFASEVQESRSVLRRTQIAVNYNKEELTFSDGELSNRGESTLRSIEERLEQISEAISKIEDDSNNNRSIENGINQINLVDKNNSSFRRSVRKSKKHRSLDVSRVSVGSGPSFSSRGSQVDLTSTTIPSRTASAASAPPDPQTSDTARWDGGIQRDAHRERFSIRSRIDMFDRMSGLGTVASRERFQRARIALGEHLRLETPGERKKIRQYLL</sequence>
<reference evidence="6 7" key="2">
    <citation type="submission" date="2018-11" db="EMBL/GenBank/DDBJ databases">
        <authorList>
            <consortium name="Pathogen Informatics"/>
        </authorList>
    </citation>
    <scope>NUCLEOTIDE SEQUENCE [LARGE SCALE GENOMIC DNA]</scope>
</reference>
<keyword evidence="3" id="KW-0677">Repeat</keyword>
<dbReference type="InterPro" id="IPR036457">
    <property type="entry name" value="PPM-type-like_dom_sf"/>
</dbReference>
<dbReference type="Gene3D" id="3.60.40.10">
    <property type="entry name" value="PPM-type phosphatase domain"/>
    <property type="match status" value="1"/>
</dbReference>
<dbReference type="SMART" id="SM00364">
    <property type="entry name" value="LRR_BAC"/>
    <property type="match status" value="7"/>
</dbReference>
<feature type="region of interest" description="Disordered" evidence="4">
    <location>
        <begin position="1"/>
        <end position="33"/>
    </location>
</feature>
<dbReference type="Proteomes" id="UP000050794">
    <property type="component" value="Unassembled WGS sequence"/>
</dbReference>
<evidence type="ECO:0000256" key="1">
    <source>
        <dbReference type="ARBA" id="ARBA00022614"/>
    </source>
</evidence>
<keyword evidence="2" id="KW-0479">Metal-binding</keyword>
<dbReference type="PANTHER" id="PTHR48051:SF1">
    <property type="entry name" value="RAS SUPPRESSOR PROTEIN 1"/>
    <property type="match status" value="1"/>
</dbReference>
<organism evidence="7 8">
    <name type="scientific">Toxocara canis</name>
    <name type="common">Canine roundworm</name>
    <dbReference type="NCBI Taxonomy" id="6265"/>
    <lineage>
        <taxon>Eukaryota</taxon>
        <taxon>Metazoa</taxon>
        <taxon>Ecdysozoa</taxon>
        <taxon>Nematoda</taxon>
        <taxon>Chromadorea</taxon>
        <taxon>Rhabditida</taxon>
        <taxon>Spirurina</taxon>
        <taxon>Ascaridomorpha</taxon>
        <taxon>Ascaridoidea</taxon>
        <taxon>Toxocaridae</taxon>
        <taxon>Toxocara</taxon>
    </lineage>
</organism>
<evidence type="ECO:0000313" key="7">
    <source>
        <dbReference type="Proteomes" id="UP000050794"/>
    </source>
</evidence>
<keyword evidence="7" id="KW-1185">Reference proteome</keyword>
<evidence type="ECO:0000313" key="8">
    <source>
        <dbReference type="WBParaSite" id="TCNE_0001071101-mRNA-1"/>
    </source>
</evidence>
<feature type="compositionally biased region" description="Polar residues" evidence="4">
    <location>
        <begin position="1155"/>
        <end position="1168"/>
    </location>
</feature>
<dbReference type="Pfam" id="PF23010">
    <property type="entry name" value="RA_3"/>
    <property type="match status" value="1"/>
</dbReference>
<dbReference type="GO" id="GO:0005737">
    <property type="term" value="C:cytoplasm"/>
    <property type="evidence" value="ECO:0007669"/>
    <property type="project" value="TreeGrafter"/>
</dbReference>
<dbReference type="AlphaFoldDB" id="A0A183UQE1"/>
<dbReference type="SMART" id="SM00369">
    <property type="entry name" value="LRR_TYP"/>
    <property type="match status" value="11"/>
</dbReference>
<feature type="domain" description="PPM-type phosphatase" evidence="5">
    <location>
        <begin position="805"/>
        <end position="1046"/>
    </location>
</feature>
<evidence type="ECO:0000256" key="2">
    <source>
        <dbReference type="ARBA" id="ARBA00022723"/>
    </source>
</evidence>
<accession>A0A183UQE1</accession>
<dbReference type="InterPro" id="IPR001932">
    <property type="entry name" value="PPM-type_phosphatase-like_dom"/>
</dbReference>
<protein>
    <submittedName>
        <fullName evidence="8">PPM-type phosphatase domain-containing protein</fullName>
    </submittedName>
</protein>
<dbReference type="InterPro" id="IPR032675">
    <property type="entry name" value="LRR_dom_sf"/>
</dbReference>
<dbReference type="InterPro" id="IPR001611">
    <property type="entry name" value="Leu-rich_rpt"/>
</dbReference>
<evidence type="ECO:0000313" key="6">
    <source>
        <dbReference type="EMBL" id="VDM42032.1"/>
    </source>
</evidence>
<dbReference type="EMBL" id="UYWY01020591">
    <property type="protein sequence ID" value="VDM42032.1"/>
    <property type="molecule type" value="Genomic_DNA"/>
</dbReference>
<dbReference type="PROSITE" id="PS51746">
    <property type="entry name" value="PPM_2"/>
    <property type="match status" value="1"/>
</dbReference>
<name>A0A183UQE1_TOXCA</name>
<proteinExistence type="predicted"/>
<dbReference type="PANTHER" id="PTHR48051">
    <property type="match status" value="1"/>
</dbReference>
<dbReference type="Gene3D" id="3.80.10.10">
    <property type="entry name" value="Ribonuclease Inhibitor"/>
    <property type="match status" value="4"/>
</dbReference>
<dbReference type="CDD" id="cd00143">
    <property type="entry name" value="PP2Cc"/>
    <property type="match status" value="1"/>
</dbReference>
<dbReference type="InterPro" id="IPR003591">
    <property type="entry name" value="Leu-rich_rpt_typical-subtyp"/>
</dbReference>
<reference evidence="8" key="1">
    <citation type="submission" date="2016-06" db="UniProtKB">
        <authorList>
            <consortium name="WormBaseParasite"/>
        </authorList>
    </citation>
    <scope>IDENTIFICATION</scope>
</reference>
<feature type="compositionally biased region" description="Basic residues" evidence="4">
    <location>
        <begin position="1135"/>
        <end position="1144"/>
    </location>
</feature>
<evidence type="ECO:0000259" key="5">
    <source>
        <dbReference type="PROSITE" id="PS51746"/>
    </source>
</evidence>
<dbReference type="Pfam" id="PF13855">
    <property type="entry name" value="LRR_8"/>
    <property type="match status" value="1"/>
</dbReference>
<dbReference type="PROSITE" id="PS51450">
    <property type="entry name" value="LRR"/>
    <property type="match status" value="4"/>
</dbReference>
<dbReference type="SUPFAM" id="SSF81606">
    <property type="entry name" value="PP2C-like"/>
    <property type="match status" value="1"/>
</dbReference>
<dbReference type="Pfam" id="PF00481">
    <property type="entry name" value="PP2C"/>
    <property type="match status" value="1"/>
</dbReference>
<feature type="region of interest" description="Disordered" evidence="4">
    <location>
        <begin position="1131"/>
        <end position="1202"/>
    </location>
</feature>
<dbReference type="InterPro" id="IPR055071">
    <property type="entry name" value="RA_PHLPP-like"/>
</dbReference>
<keyword evidence="1" id="KW-0433">Leucine-rich repeat</keyword>